<dbReference type="GO" id="GO:0006289">
    <property type="term" value="P:nucleotide-excision repair"/>
    <property type="evidence" value="ECO:0007669"/>
    <property type="project" value="InterPro"/>
</dbReference>
<keyword evidence="6" id="KW-0456">Lyase</keyword>
<dbReference type="Gene3D" id="1.10.1670.10">
    <property type="entry name" value="Helix-hairpin-Helix base-excision DNA repair enzymes (C-terminal)"/>
    <property type="match status" value="1"/>
</dbReference>
<evidence type="ECO:0000256" key="9">
    <source>
        <dbReference type="ARBA" id="ARBA00044632"/>
    </source>
</evidence>
<keyword evidence="4" id="KW-0378">Hydrolase</keyword>
<evidence type="ECO:0000256" key="7">
    <source>
        <dbReference type="ARBA" id="ARBA00023268"/>
    </source>
</evidence>
<evidence type="ECO:0000256" key="1">
    <source>
        <dbReference type="ARBA" id="ARBA00010679"/>
    </source>
</evidence>
<evidence type="ECO:0000256" key="3">
    <source>
        <dbReference type="ARBA" id="ARBA00022763"/>
    </source>
</evidence>
<evidence type="ECO:0000256" key="4">
    <source>
        <dbReference type="ARBA" id="ARBA00022801"/>
    </source>
</evidence>
<dbReference type="SUPFAM" id="SSF55945">
    <property type="entry name" value="TATA-box binding protein-like"/>
    <property type="match status" value="1"/>
</dbReference>
<dbReference type="Pfam" id="PF00730">
    <property type="entry name" value="HhH-GPD"/>
    <property type="match status" value="1"/>
</dbReference>
<dbReference type="Gene3D" id="1.10.340.30">
    <property type="entry name" value="Hypothetical protein, domain 2"/>
    <property type="match status" value="1"/>
</dbReference>
<keyword evidence="12" id="KW-1185">Reference proteome</keyword>
<dbReference type="PANTHER" id="PTHR10242:SF2">
    <property type="entry name" value="N-GLYCOSYLASE_DNA LYASE"/>
    <property type="match status" value="1"/>
</dbReference>
<organism evidence="11 12">
    <name type="scientific">Acetivibrio mesophilus</name>
    <dbReference type="NCBI Taxonomy" id="2487273"/>
    <lineage>
        <taxon>Bacteria</taxon>
        <taxon>Bacillati</taxon>
        <taxon>Bacillota</taxon>
        <taxon>Clostridia</taxon>
        <taxon>Eubacteriales</taxon>
        <taxon>Oscillospiraceae</taxon>
        <taxon>Acetivibrio</taxon>
    </lineage>
</organism>
<comment type="similarity">
    <text evidence="1">Belongs to the type-1 OGG1 family.</text>
</comment>
<comment type="catalytic activity">
    <reaction evidence="9">
        <text>2'-deoxyribonucleotide-(2'-deoxyribose 5'-phosphate)-2'-deoxyribonucleotide-DNA = a 3'-end 2'-deoxyribonucleotide-(2,3-dehydro-2,3-deoxyribose 5'-phosphate)-DNA + a 5'-end 5'-phospho-2'-deoxyribonucleoside-DNA + H(+)</text>
        <dbReference type="Rhea" id="RHEA:66592"/>
        <dbReference type="Rhea" id="RHEA-COMP:13180"/>
        <dbReference type="Rhea" id="RHEA-COMP:16897"/>
        <dbReference type="Rhea" id="RHEA-COMP:17067"/>
        <dbReference type="ChEBI" id="CHEBI:15378"/>
        <dbReference type="ChEBI" id="CHEBI:136412"/>
        <dbReference type="ChEBI" id="CHEBI:157695"/>
        <dbReference type="ChEBI" id="CHEBI:167181"/>
        <dbReference type="EC" id="4.2.99.18"/>
    </reaction>
</comment>
<evidence type="ECO:0000256" key="8">
    <source>
        <dbReference type="ARBA" id="ARBA00023295"/>
    </source>
</evidence>
<keyword evidence="5" id="KW-0234">DNA repair</keyword>
<dbReference type="GO" id="GO:0008534">
    <property type="term" value="F:oxidized purine nucleobase lesion DNA N-glycosylase activity"/>
    <property type="evidence" value="ECO:0007669"/>
    <property type="project" value="InterPro"/>
</dbReference>
<evidence type="ECO:0000256" key="2">
    <source>
        <dbReference type="ARBA" id="ARBA00012720"/>
    </source>
</evidence>
<dbReference type="EC" id="4.2.99.18" evidence="2"/>
<dbReference type="RefSeq" id="WP_128705959.1">
    <property type="nucleotide sequence ID" value="NZ_RLII01000007.1"/>
</dbReference>
<dbReference type="AlphaFoldDB" id="A0A4V1K277"/>
<name>A0A4V1K277_9FIRM</name>
<comment type="caution">
    <text evidence="11">The sequence shown here is derived from an EMBL/GenBank/DDBJ whole genome shotgun (WGS) entry which is preliminary data.</text>
</comment>
<sequence length="295" mass="34020">MEYKGYKIEHKDNKVIVEGVLDFDPVHVFDCGQCFRWIKQLDQSYTGVAYGRAINVKCQDAILELSNTDIEDFKNIWFDYFDLGRDYSYIKEKVMKDEIMKEAVKFGSGIRLLKQDIWETLISFIISANNRIPRIMKTVDEISRTYGREIEMDGGKYYAFPGIQELSGATLEGLERSGAGFRCKYIMSAARVIDEGQISLGSVASMDISDARSYLMKFQGVGPKVADCTLLYSGTKYDVFPTDVWVKRVMEELYFKREASFGEIQEFARDYFGEYAGFAQQYLFYYARQNRIGAK</sequence>
<feature type="domain" description="HhH-GPD" evidence="10">
    <location>
        <begin position="126"/>
        <end position="288"/>
    </location>
</feature>
<dbReference type="InterPro" id="IPR023170">
    <property type="entry name" value="HhH_base_excis_C"/>
</dbReference>
<accession>A0A4V1K277</accession>
<evidence type="ECO:0000259" key="10">
    <source>
        <dbReference type="SMART" id="SM00478"/>
    </source>
</evidence>
<dbReference type="GO" id="GO:0003684">
    <property type="term" value="F:damaged DNA binding"/>
    <property type="evidence" value="ECO:0007669"/>
    <property type="project" value="InterPro"/>
</dbReference>
<dbReference type="InterPro" id="IPR011257">
    <property type="entry name" value="DNA_glycosylase"/>
</dbReference>
<dbReference type="InterPro" id="IPR012904">
    <property type="entry name" value="OGG_N"/>
</dbReference>
<dbReference type="Pfam" id="PF07934">
    <property type="entry name" value="OGG_N"/>
    <property type="match status" value="1"/>
</dbReference>
<dbReference type="Gene3D" id="3.30.310.260">
    <property type="match status" value="1"/>
</dbReference>
<keyword evidence="7" id="KW-0511">Multifunctional enzyme</keyword>
<dbReference type="Proteomes" id="UP000289166">
    <property type="component" value="Unassembled WGS sequence"/>
</dbReference>
<keyword evidence="3" id="KW-0227">DNA damage</keyword>
<dbReference type="CDD" id="cd00056">
    <property type="entry name" value="ENDO3c"/>
    <property type="match status" value="1"/>
</dbReference>
<dbReference type="InterPro" id="IPR052054">
    <property type="entry name" value="Oxidative_DNA_repair_enzyme"/>
</dbReference>
<reference evidence="12" key="1">
    <citation type="submission" date="2018-11" db="EMBL/GenBank/DDBJ databases">
        <title>Genome sequencing of a novel mesophilic and cellulolytic organism within the genus Hungateiclostridium.</title>
        <authorList>
            <person name="Rettenmaier R."/>
            <person name="Liebl W."/>
            <person name="Zverlov V."/>
        </authorList>
    </citation>
    <scope>NUCLEOTIDE SEQUENCE [LARGE SCALE GENOMIC DNA]</scope>
    <source>
        <strain evidence="12">N2K1</strain>
    </source>
</reference>
<dbReference type="SMART" id="SM00478">
    <property type="entry name" value="ENDO3c"/>
    <property type="match status" value="1"/>
</dbReference>
<dbReference type="PANTHER" id="PTHR10242">
    <property type="entry name" value="8-OXOGUANINE DNA GLYCOSYLASE"/>
    <property type="match status" value="1"/>
</dbReference>
<keyword evidence="8" id="KW-0326">Glycosidase</keyword>
<dbReference type="InterPro" id="IPR003265">
    <property type="entry name" value="HhH-GPD_domain"/>
</dbReference>
<protein>
    <recommendedName>
        <fullName evidence="2">DNA-(apurinic or apyrimidinic site) lyase</fullName>
        <ecNumber evidence="2">4.2.99.18</ecNumber>
    </recommendedName>
</protein>
<dbReference type="SUPFAM" id="SSF48150">
    <property type="entry name" value="DNA-glycosylase"/>
    <property type="match status" value="1"/>
</dbReference>
<dbReference type="EMBL" id="RLII01000007">
    <property type="protein sequence ID" value="RXE59329.1"/>
    <property type="molecule type" value="Genomic_DNA"/>
</dbReference>
<proteinExistence type="inferred from homology"/>
<dbReference type="GO" id="GO:0140078">
    <property type="term" value="F:class I DNA-(apurinic or apyrimidinic site) endonuclease activity"/>
    <property type="evidence" value="ECO:0007669"/>
    <property type="project" value="UniProtKB-EC"/>
</dbReference>
<evidence type="ECO:0000313" key="11">
    <source>
        <dbReference type="EMBL" id="RXE59329.1"/>
    </source>
</evidence>
<evidence type="ECO:0000256" key="5">
    <source>
        <dbReference type="ARBA" id="ARBA00023204"/>
    </source>
</evidence>
<dbReference type="GO" id="GO:0006284">
    <property type="term" value="P:base-excision repair"/>
    <property type="evidence" value="ECO:0007669"/>
    <property type="project" value="InterPro"/>
</dbReference>
<gene>
    <name evidence="11" type="ORF">EFD62_08145</name>
</gene>
<dbReference type="OrthoDB" id="9798522at2"/>
<evidence type="ECO:0000313" key="12">
    <source>
        <dbReference type="Proteomes" id="UP000289166"/>
    </source>
</evidence>
<evidence type="ECO:0000256" key="6">
    <source>
        <dbReference type="ARBA" id="ARBA00023239"/>
    </source>
</evidence>